<dbReference type="EMBL" id="JAJGAK010000001">
    <property type="protein sequence ID" value="MCC8361830.1"/>
    <property type="molecule type" value="Genomic_DNA"/>
</dbReference>
<organism evidence="4 5">
    <name type="scientific">Noviluteimonas lactosilytica</name>
    <dbReference type="NCBI Taxonomy" id="2888523"/>
    <lineage>
        <taxon>Bacteria</taxon>
        <taxon>Pseudomonadati</taxon>
        <taxon>Pseudomonadota</taxon>
        <taxon>Gammaproteobacteria</taxon>
        <taxon>Lysobacterales</taxon>
        <taxon>Lysobacteraceae</taxon>
        <taxon>Noviluteimonas</taxon>
    </lineage>
</organism>
<dbReference type="Proteomes" id="UP001165293">
    <property type="component" value="Unassembled WGS sequence"/>
</dbReference>
<dbReference type="PANTHER" id="PTHR44051">
    <property type="entry name" value="GLUTATHIONE S-TRANSFERASE-RELATED"/>
    <property type="match status" value="1"/>
</dbReference>
<dbReference type="InterPro" id="IPR036249">
    <property type="entry name" value="Thioredoxin-like_sf"/>
</dbReference>
<dbReference type="PROSITE" id="PS50404">
    <property type="entry name" value="GST_NTER"/>
    <property type="match status" value="1"/>
</dbReference>
<evidence type="ECO:0000313" key="5">
    <source>
        <dbReference type="Proteomes" id="UP001165293"/>
    </source>
</evidence>
<reference evidence="4" key="1">
    <citation type="submission" date="2021-10" db="EMBL/GenBank/DDBJ databases">
        <authorList>
            <person name="Lyu M."/>
            <person name="Wang X."/>
            <person name="Meng X."/>
            <person name="Xu K."/>
        </authorList>
    </citation>
    <scope>NUCLEOTIDE SEQUENCE</scope>
    <source>
        <strain evidence="4">A6</strain>
    </source>
</reference>
<dbReference type="InterPro" id="IPR004045">
    <property type="entry name" value="Glutathione_S-Trfase_N"/>
</dbReference>
<dbReference type="CDD" id="cd03057">
    <property type="entry name" value="GST_N_Beta"/>
    <property type="match status" value="1"/>
</dbReference>
<dbReference type="RefSeq" id="WP_343225841.1">
    <property type="nucleotide sequence ID" value="NZ_JAJGAK010000001.1"/>
</dbReference>
<evidence type="ECO:0000259" key="2">
    <source>
        <dbReference type="PROSITE" id="PS50404"/>
    </source>
</evidence>
<keyword evidence="1" id="KW-1133">Transmembrane helix</keyword>
<dbReference type="SUPFAM" id="SSF52833">
    <property type="entry name" value="Thioredoxin-like"/>
    <property type="match status" value="1"/>
</dbReference>
<evidence type="ECO:0000256" key="1">
    <source>
        <dbReference type="SAM" id="Phobius"/>
    </source>
</evidence>
<feature type="domain" description="GST N-terminal" evidence="2">
    <location>
        <begin position="2"/>
        <end position="83"/>
    </location>
</feature>
<feature type="transmembrane region" description="Helical" evidence="1">
    <location>
        <begin position="6"/>
        <end position="23"/>
    </location>
</feature>
<feature type="domain" description="GST C-terminal" evidence="3">
    <location>
        <begin position="89"/>
        <end position="220"/>
    </location>
</feature>
<sequence>MTQHAVLYYAPGAASMVVHWLMLELDMPHELRLVDTAAGAQRSPEYLKLNPNGVVPTLVLDGVPRFEAAALAMTLADRDPQHRFAPAHDDPLRADYHQWMFHLANAVQPLLRQWWYPHEPAGEANADNVRASVAPRLAAAWERLDTRIAEHGPYLLGDTVSAADLYLAMLMRWTRSMPRPATDWPHLNAFAQRMRARPAFARLYEAEGLTEWTNAPATATA</sequence>
<comment type="caution">
    <text evidence="4">The sequence shown here is derived from an EMBL/GenBank/DDBJ whole genome shotgun (WGS) entry which is preliminary data.</text>
</comment>
<protein>
    <submittedName>
        <fullName evidence="4">Glutathione S-transferase family protein</fullName>
    </submittedName>
</protein>
<dbReference type="Gene3D" id="1.20.1050.10">
    <property type="match status" value="1"/>
</dbReference>
<dbReference type="PANTHER" id="PTHR44051:SF21">
    <property type="entry name" value="GLUTATHIONE S-TRANSFERASE FAMILY PROTEIN"/>
    <property type="match status" value="1"/>
</dbReference>
<dbReference type="Pfam" id="PF14497">
    <property type="entry name" value="GST_C_3"/>
    <property type="match status" value="1"/>
</dbReference>
<proteinExistence type="predicted"/>
<dbReference type="SFLD" id="SFLDG00358">
    <property type="entry name" value="Main_(cytGST)"/>
    <property type="match status" value="1"/>
</dbReference>
<dbReference type="CDD" id="cd03188">
    <property type="entry name" value="GST_C_Beta"/>
    <property type="match status" value="1"/>
</dbReference>
<dbReference type="PROSITE" id="PS50405">
    <property type="entry name" value="GST_CTER"/>
    <property type="match status" value="1"/>
</dbReference>
<gene>
    <name evidence="4" type="ORF">LK996_01870</name>
</gene>
<name>A0ABS8JE92_9GAMM</name>
<evidence type="ECO:0000259" key="3">
    <source>
        <dbReference type="PROSITE" id="PS50405"/>
    </source>
</evidence>
<dbReference type="Pfam" id="PF13409">
    <property type="entry name" value="GST_N_2"/>
    <property type="match status" value="1"/>
</dbReference>
<dbReference type="SUPFAM" id="SSF47616">
    <property type="entry name" value="GST C-terminal domain-like"/>
    <property type="match status" value="1"/>
</dbReference>
<dbReference type="InterPro" id="IPR036282">
    <property type="entry name" value="Glutathione-S-Trfase_C_sf"/>
</dbReference>
<accession>A0ABS8JE92</accession>
<keyword evidence="1" id="KW-0812">Transmembrane</keyword>
<keyword evidence="5" id="KW-1185">Reference proteome</keyword>
<dbReference type="InterPro" id="IPR004046">
    <property type="entry name" value="GST_C"/>
</dbReference>
<dbReference type="SFLD" id="SFLDS00019">
    <property type="entry name" value="Glutathione_Transferase_(cytos"/>
    <property type="match status" value="1"/>
</dbReference>
<keyword evidence="1" id="KW-0472">Membrane</keyword>
<dbReference type="InterPro" id="IPR010987">
    <property type="entry name" value="Glutathione-S-Trfase_C-like"/>
</dbReference>
<dbReference type="Gene3D" id="3.40.30.10">
    <property type="entry name" value="Glutaredoxin"/>
    <property type="match status" value="1"/>
</dbReference>
<dbReference type="SFLD" id="SFLDG01150">
    <property type="entry name" value="Main.1:_Beta-like"/>
    <property type="match status" value="1"/>
</dbReference>
<dbReference type="InterPro" id="IPR040079">
    <property type="entry name" value="Glutathione_S-Trfase"/>
</dbReference>
<evidence type="ECO:0000313" key="4">
    <source>
        <dbReference type="EMBL" id="MCC8361830.1"/>
    </source>
</evidence>